<protein>
    <submittedName>
        <fullName evidence="6">HTH-type transcriptional regulator TfdS</fullName>
    </submittedName>
</protein>
<dbReference type="Pfam" id="PF03466">
    <property type="entry name" value="LysR_substrate"/>
    <property type="match status" value="1"/>
</dbReference>
<accession>A0A0M6ZJP2</accession>
<dbReference type="PANTHER" id="PTHR30579">
    <property type="entry name" value="TRANSCRIPTIONAL REGULATOR"/>
    <property type="match status" value="1"/>
</dbReference>
<name>A0A0M6ZJP2_9HYPH</name>
<dbReference type="SUPFAM" id="SSF53850">
    <property type="entry name" value="Periplasmic binding protein-like II"/>
    <property type="match status" value="1"/>
</dbReference>
<dbReference type="Proteomes" id="UP000049983">
    <property type="component" value="Unassembled WGS sequence"/>
</dbReference>
<dbReference type="SUPFAM" id="SSF46785">
    <property type="entry name" value="Winged helix' DNA-binding domain"/>
    <property type="match status" value="1"/>
</dbReference>
<evidence type="ECO:0000256" key="2">
    <source>
        <dbReference type="ARBA" id="ARBA00023015"/>
    </source>
</evidence>
<dbReference type="GeneID" id="97671699"/>
<dbReference type="InterPro" id="IPR036390">
    <property type="entry name" value="WH_DNA-bd_sf"/>
</dbReference>
<keyword evidence="3" id="KW-0238">DNA-binding</keyword>
<comment type="similarity">
    <text evidence="1">Belongs to the LysR transcriptional regulatory family.</text>
</comment>
<dbReference type="RefSeq" id="WP_055118592.1">
    <property type="nucleotide sequence ID" value="NZ_CXWA01000008.1"/>
</dbReference>
<reference evidence="7" key="1">
    <citation type="submission" date="2015-07" db="EMBL/GenBank/DDBJ databases">
        <authorList>
            <person name="Rodrigo-Torres Lidia"/>
            <person name="Arahal R.David."/>
        </authorList>
    </citation>
    <scope>NUCLEOTIDE SEQUENCE [LARGE SCALE GENOMIC DNA]</scope>
    <source>
        <strain evidence="7">CECT 5096</strain>
    </source>
</reference>
<dbReference type="GO" id="GO:0003700">
    <property type="term" value="F:DNA-binding transcription factor activity"/>
    <property type="evidence" value="ECO:0007669"/>
    <property type="project" value="InterPro"/>
</dbReference>
<dbReference type="PANTHER" id="PTHR30579:SF3">
    <property type="entry name" value="TRANSCRIPTIONAL REGULATORY PROTEIN"/>
    <property type="match status" value="1"/>
</dbReference>
<dbReference type="Pfam" id="PF00126">
    <property type="entry name" value="HTH_1"/>
    <property type="match status" value="1"/>
</dbReference>
<sequence length="303" mass="33858">MKNMDWNSIRIFLAVAEQGSLSAAAQVLLVSQPTIGRQISRLEDQLGLRLFDRRQTGYELTEEGKRLVTEAQAMARGAADFKRAVDFEKSAAPLQVFRITLGEWGLHFLSGKMEAVVAGVDGVRLELYADDAFWDLGMNSADIAIGNQVPKRSHLITQKLGERSFYAYASESYLRSHPDAVNADSWDRQVWAGYCGSRARLKSAQVLSEILAGNECSFAVNSSVALLKILLSGRAMGVLPDWIGEHENLIRLSDRPLARNTSWMSFHERLKLRPKLSEVKRRIVGIYKSRYELTDRIVVTGGP</sequence>
<dbReference type="OrthoDB" id="9796526at2"/>
<dbReference type="PROSITE" id="PS50931">
    <property type="entry name" value="HTH_LYSR"/>
    <property type="match status" value="1"/>
</dbReference>
<organism evidence="6 7">
    <name type="scientific">Roseibium album</name>
    <dbReference type="NCBI Taxonomy" id="311410"/>
    <lineage>
        <taxon>Bacteria</taxon>
        <taxon>Pseudomonadati</taxon>
        <taxon>Pseudomonadota</taxon>
        <taxon>Alphaproteobacteria</taxon>
        <taxon>Hyphomicrobiales</taxon>
        <taxon>Stappiaceae</taxon>
        <taxon>Roseibium</taxon>
    </lineage>
</organism>
<keyword evidence="7" id="KW-1185">Reference proteome</keyword>
<evidence type="ECO:0000256" key="4">
    <source>
        <dbReference type="ARBA" id="ARBA00023163"/>
    </source>
</evidence>
<dbReference type="FunFam" id="1.10.10.10:FF:000001">
    <property type="entry name" value="LysR family transcriptional regulator"/>
    <property type="match status" value="1"/>
</dbReference>
<dbReference type="GO" id="GO:0003677">
    <property type="term" value="F:DNA binding"/>
    <property type="evidence" value="ECO:0007669"/>
    <property type="project" value="UniProtKB-KW"/>
</dbReference>
<dbReference type="PRINTS" id="PR00039">
    <property type="entry name" value="HTHLYSR"/>
</dbReference>
<evidence type="ECO:0000313" key="7">
    <source>
        <dbReference type="Proteomes" id="UP000049983"/>
    </source>
</evidence>
<evidence type="ECO:0000256" key="1">
    <source>
        <dbReference type="ARBA" id="ARBA00009437"/>
    </source>
</evidence>
<dbReference type="EMBL" id="CXWC01000012">
    <property type="protein sequence ID" value="CTQ75484.1"/>
    <property type="molecule type" value="Genomic_DNA"/>
</dbReference>
<dbReference type="AlphaFoldDB" id="A0A0M6ZJP2"/>
<evidence type="ECO:0000313" key="6">
    <source>
        <dbReference type="EMBL" id="CTQ75484.1"/>
    </source>
</evidence>
<proteinExistence type="inferred from homology"/>
<dbReference type="InterPro" id="IPR036388">
    <property type="entry name" value="WH-like_DNA-bd_sf"/>
</dbReference>
<dbReference type="InterPro" id="IPR050176">
    <property type="entry name" value="LTTR"/>
</dbReference>
<feature type="domain" description="HTH lysR-type" evidence="5">
    <location>
        <begin position="4"/>
        <end position="61"/>
    </location>
</feature>
<gene>
    <name evidence="6" type="primary">tfdS</name>
    <name evidence="6" type="ORF">LA5096_04403</name>
</gene>
<dbReference type="Gene3D" id="1.10.10.10">
    <property type="entry name" value="Winged helix-like DNA-binding domain superfamily/Winged helix DNA-binding domain"/>
    <property type="match status" value="1"/>
</dbReference>
<dbReference type="Gene3D" id="3.40.190.290">
    <property type="match status" value="1"/>
</dbReference>
<keyword evidence="2" id="KW-0805">Transcription regulation</keyword>
<dbReference type="STRING" id="311410.LA5095_04300"/>
<keyword evidence="4" id="KW-0804">Transcription</keyword>
<evidence type="ECO:0000259" key="5">
    <source>
        <dbReference type="PROSITE" id="PS50931"/>
    </source>
</evidence>
<dbReference type="InterPro" id="IPR000847">
    <property type="entry name" value="LysR_HTH_N"/>
</dbReference>
<evidence type="ECO:0000256" key="3">
    <source>
        <dbReference type="ARBA" id="ARBA00023125"/>
    </source>
</evidence>
<dbReference type="InterPro" id="IPR005119">
    <property type="entry name" value="LysR_subst-bd"/>
</dbReference>